<reference evidence="1" key="2">
    <citation type="submission" date="2020-09" db="EMBL/GenBank/DDBJ databases">
        <authorList>
            <person name="Sun Q."/>
            <person name="Ohkuma M."/>
        </authorList>
    </citation>
    <scope>NUCLEOTIDE SEQUENCE</scope>
    <source>
        <strain evidence="1">JCM 3313</strain>
    </source>
</reference>
<evidence type="ECO:0000313" key="2">
    <source>
        <dbReference type="Proteomes" id="UP000639606"/>
    </source>
</evidence>
<comment type="caution">
    <text evidence="1">The sequence shown here is derived from an EMBL/GenBank/DDBJ whole genome shotgun (WGS) entry which is preliminary data.</text>
</comment>
<organism evidence="1 2">
    <name type="scientific">Saccharothrix coeruleofusca</name>
    <dbReference type="NCBI Taxonomy" id="33919"/>
    <lineage>
        <taxon>Bacteria</taxon>
        <taxon>Bacillati</taxon>
        <taxon>Actinomycetota</taxon>
        <taxon>Actinomycetes</taxon>
        <taxon>Pseudonocardiales</taxon>
        <taxon>Pseudonocardiaceae</taxon>
        <taxon>Saccharothrix</taxon>
    </lineage>
</organism>
<protein>
    <submittedName>
        <fullName evidence="1">Uncharacterized protein</fullName>
    </submittedName>
</protein>
<dbReference type="AlphaFoldDB" id="A0A918AME4"/>
<keyword evidence="2" id="KW-1185">Reference proteome</keyword>
<dbReference type="EMBL" id="BMRG01000004">
    <property type="protein sequence ID" value="GGP52415.1"/>
    <property type="molecule type" value="Genomic_DNA"/>
</dbReference>
<gene>
    <name evidence="1" type="ORF">GCM10010185_25640</name>
</gene>
<dbReference type="Proteomes" id="UP000639606">
    <property type="component" value="Unassembled WGS sequence"/>
</dbReference>
<proteinExistence type="predicted"/>
<sequence>MVLSLLTGLLLPGVDAATTTLLMTLPVVVPSAWILLSGRLRPVVTPPRTTRPRRPAAPGASR</sequence>
<evidence type="ECO:0000313" key="1">
    <source>
        <dbReference type="EMBL" id="GGP52415.1"/>
    </source>
</evidence>
<accession>A0A918AME4</accession>
<name>A0A918AME4_9PSEU</name>
<reference evidence="1" key="1">
    <citation type="journal article" date="2014" name="Int. J. Syst. Evol. Microbiol.">
        <title>Complete genome sequence of Corynebacterium casei LMG S-19264T (=DSM 44701T), isolated from a smear-ripened cheese.</title>
        <authorList>
            <consortium name="US DOE Joint Genome Institute (JGI-PGF)"/>
            <person name="Walter F."/>
            <person name="Albersmeier A."/>
            <person name="Kalinowski J."/>
            <person name="Ruckert C."/>
        </authorList>
    </citation>
    <scope>NUCLEOTIDE SEQUENCE</scope>
    <source>
        <strain evidence="1">JCM 3313</strain>
    </source>
</reference>